<name>A0A9N9E3Z9_9GLOM</name>
<proteinExistence type="predicted"/>
<dbReference type="EMBL" id="CAJVPL010005381">
    <property type="protein sequence ID" value="CAG8657588.1"/>
    <property type="molecule type" value="Genomic_DNA"/>
</dbReference>
<evidence type="ECO:0000313" key="1">
    <source>
        <dbReference type="EMBL" id="CAG8657588.1"/>
    </source>
</evidence>
<protein>
    <submittedName>
        <fullName evidence="1">13634_t:CDS:1</fullName>
    </submittedName>
</protein>
<comment type="caution">
    <text evidence="1">The sequence shown here is derived from an EMBL/GenBank/DDBJ whole genome shotgun (WGS) entry which is preliminary data.</text>
</comment>
<sequence length="39" mass="4329">MDIGKPVRNKLRLPIAQNKDKSPGLQSEIKDINILAQVS</sequence>
<gene>
    <name evidence="1" type="ORF">AGERDE_LOCUS11665</name>
</gene>
<organism evidence="1 2">
    <name type="scientific">Ambispora gerdemannii</name>
    <dbReference type="NCBI Taxonomy" id="144530"/>
    <lineage>
        <taxon>Eukaryota</taxon>
        <taxon>Fungi</taxon>
        <taxon>Fungi incertae sedis</taxon>
        <taxon>Mucoromycota</taxon>
        <taxon>Glomeromycotina</taxon>
        <taxon>Glomeromycetes</taxon>
        <taxon>Archaeosporales</taxon>
        <taxon>Ambisporaceae</taxon>
        <taxon>Ambispora</taxon>
    </lineage>
</organism>
<dbReference type="AlphaFoldDB" id="A0A9N9E3Z9"/>
<evidence type="ECO:0000313" key="2">
    <source>
        <dbReference type="Proteomes" id="UP000789831"/>
    </source>
</evidence>
<keyword evidence="2" id="KW-1185">Reference proteome</keyword>
<reference evidence="1" key="1">
    <citation type="submission" date="2021-06" db="EMBL/GenBank/DDBJ databases">
        <authorList>
            <person name="Kallberg Y."/>
            <person name="Tangrot J."/>
            <person name="Rosling A."/>
        </authorList>
    </citation>
    <scope>NUCLEOTIDE SEQUENCE</scope>
    <source>
        <strain evidence="1">MT106</strain>
    </source>
</reference>
<dbReference type="Proteomes" id="UP000789831">
    <property type="component" value="Unassembled WGS sequence"/>
</dbReference>
<accession>A0A9N9E3Z9</accession>